<evidence type="ECO:0000313" key="3">
    <source>
        <dbReference type="Proteomes" id="UP000466966"/>
    </source>
</evidence>
<dbReference type="SUPFAM" id="SSF48452">
    <property type="entry name" value="TPR-like"/>
    <property type="match status" value="1"/>
</dbReference>
<name>A0A844Z1Q4_9SPHN</name>
<gene>
    <name evidence="2" type="ORF">GRI99_16745</name>
</gene>
<dbReference type="EMBL" id="WTYV01000008">
    <property type="protein sequence ID" value="MXO73278.1"/>
    <property type="molecule type" value="Genomic_DNA"/>
</dbReference>
<evidence type="ECO:0000313" key="2">
    <source>
        <dbReference type="EMBL" id="MXO73278.1"/>
    </source>
</evidence>
<dbReference type="Pfam" id="PF14559">
    <property type="entry name" value="TPR_19"/>
    <property type="match status" value="1"/>
</dbReference>
<dbReference type="AlphaFoldDB" id="A0A844Z1Q4"/>
<dbReference type="Pfam" id="PF05036">
    <property type="entry name" value="SPOR"/>
    <property type="match status" value="1"/>
</dbReference>
<protein>
    <submittedName>
        <fullName evidence="2">Tetratricopeptide repeat protein</fullName>
    </submittedName>
</protein>
<proteinExistence type="predicted"/>
<comment type="caution">
    <text evidence="2">The sequence shown here is derived from an EMBL/GenBank/DDBJ whole genome shotgun (WGS) entry which is preliminary data.</text>
</comment>
<sequence>MIMDKPDPTISMKTLAVSTAMAGALLSGCAASPAPRADISATQAQAALAEGRVDRGLRLAEQAVQADPRNAAYRAMLGKAYLDAGRFASAETSFNDAMALGDNSPRTALSLALSLNAQARYGEAAALLNDWEGQIATADLGLALALSGQPERGIHLMGNAIRGGENTVKMRQNLAYAYAVAGRWREARLMAAQDVPADQVGARMAQWAEMASPDAYQLRIARLLGVPAGVRDMGQPAALALNNTPGLEQLAAEASGYAVAAAPRAQGELPAAGVAPAPVAPALPERRVAIPATASELPAVGRPAMDVAAGDAAAASQPTDFATAFATAAPSGGSLAQVTQDAIRFVNQPVVQSTPTRYGATPEQPAAEVPTLAQREAASAGARQVAARAMPLQSASEDAAVAALSSADGSHLVQLGSFSSEQGARRAWGIYVSRYPELASHDMVITEAVVRGKRYFRVSAAGFDRTASRAMCNAIDARGGEGCISWAANAPLPGALPSRREDSVRLARRN</sequence>
<organism evidence="2 3">
    <name type="scientific">Alteraurantiacibacter buctensis</name>
    <dbReference type="NCBI Taxonomy" id="1503981"/>
    <lineage>
        <taxon>Bacteria</taxon>
        <taxon>Pseudomonadati</taxon>
        <taxon>Pseudomonadota</taxon>
        <taxon>Alphaproteobacteria</taxon>
        <taxon>Sphingomonadales</taxon>
        <taxon>Erythrobacteraceae</taxon>
        <taxon>Alteraurantiacibacter</taxon>
    </lineage>
</organism>
<dbReference type="PROSITE" id="PS51257">
    <property type="entry name" value="PROKAR_LIPOPROTEIN"/>
    <property type="match status" value="1"/>
</dbReference>
<dbReference type="Proteomes" id="UP000466966">
    <property type="component" value="Unassembled WGS sequence"/>
</dbReference>
<dbReference type="InterPro" id="IPR011990">
    <property type="entry name" value="TPR-like_helical_dom_sf"/>
</dbReference>
<dbReference type="GO" id="GO:0042834">
    <property type="term" value="F:peptidoglycan binding"/>
    <property type="evidence" value="ECO:0007669"/>
    <property type="project" value="InterPro"/>
</dbReference>
<dbReference type="InterPro" id="IPR007730">
    <property type="entry name" value="SPOR-like_dom"/>
</dbReference>
<evidence type="ECO:0000259" key="1">
    <source>
        <dbReference type="Pfam" id="PF05036"/>
    </source>
</evidence>
<keyword evidence="3" id="KW-1185">Reference proteome</keyword>
<feature type="domain" description="SPOR" evidence="1">
    <location>
        <begin position="408"/>
        <end position="484"/>
    </location>
</feature>
<reference evidence="2 3" key="1">
    <citation type="submission" date="2019-12" db="EMBL/GenBank/DDBJ databases">
        <title>Genomic-based taxomic classification of the family Erythrobacteraceae.</title>
        <authorList>
            <person name="Xu L."/>
        </authorList>
    </citation>
    <scope>NUCLEOTIDE SEQUENCE [LARGE SCALE GENOMIC DNA]</scope>
    <source>
        <strain evidence="2 3">M0322</strain>
    </source>
</reference>
<dbReference type="Gene3D" id="1.25.40.10">
    <property type="entry name" value="Tetratricopeptide repeat domain"/>
    <property type="match status" value="1"/>
</dbReference>
<accession>A0A844Z1Q4</accession>